<dbReference type="PANTHER" id="PTHR36170:SF1">
    <property type="entry name" value="CENTROSOMAL PROTEIN OF 89 KDA"/>
    <property type="match status" value="1"/>
</dbReference>
<dbReference type="AlphaFoldDB" id="A0ABD2PB51"/>
<dbReference type="PANTHER" id="PTHR36170">
    <property type="entry name" value="CENTROSOMAL PROTEIN OF 89 KDA"/>
    <property type="match status" value="1"/>
</dbReference>
<dbReference type="EMBL" id="JABFTP020000185">
    <property type="protein sequence ID" value="KAL3287981.1"/>
    <property type="molecule type" value="Genomic_DNA"/>
</dbReference>
<protein>
    <submittedName>
        <fullName evidence="2">Uncharacterized protein</fullName>
    </submittedName>
</protein>
<dbReference type="Proteomes" id="UP001516400">
    <property type="component" value="Unassembled WGS sequence"/>
</dbReference>
<comment type="caution">
    <text evidence="2">The sequence shown here is derived from an EMBL/GenBank/DDBJ whole genome shotgun (WGS) entry which is preliminary data.</text>
</comment>
<feature type="coiled-coil region" evidence="1">
    <location>
        <begin position="376"/>
        <end position="414"/>
    </location>
</feature>
<keyword evidence="1" id="KW-0175">Coiled coil</keyword>
<name>A0ABD2PB51_9CUCU</name>
<sequence>MWICFRLNIQLERYQEKLRRNNIVDSIDKNFDQHQIPEGGSGDKHIHRETLLQENHIGHQHLPVSWGKVNTQTLGPLLEAFQDTINEKDEIINEFEREFASFTGKYKEILSENEKLHIRLTEDDQCSAKLKEEMEYIKGELSKCKDQNDVLIKKCSTKQDKIEEILKCYEAKVEQLKRDYNVLHDQYYKSRSEVAALNEKNKALLITQEEFKNEKKNFIPISVHTSSVNECKKWYEELKIQYEKEKEKLKQNYEIQTQQIAELNLKINSIQQQKQERDEKIKQLEKHIRKGEAKYLEIEHALNETQVSKTACKKQLHKAMNFARDLVTEQETLLKALSQRQQENKVVTRIGADMASKMDNLKLQLKEVQRGAWQELNTVEGKIQEQEQTIEQMKEEYEKEIVRLEQVIKKQTEKSLLIKTQSNLPLSPYLLFRDKLQN</sequence>
<reference evidence="2 3" key="1">
    <citation type="journal article" date="2021" name="BMC Biol.">
        <title>Horizontally acquired antibacterial genes associated with adaptive radiation of ladybird beetles.</title>
        <authorList>
            <person name="Li H.S."/>
            <person name="Tang X.F."/>
            <person name="Huang Y.H."/>
            <person name="Xu Z.Y."/>
            <person name="Chen M.L."/>
            <person name="Du X.Y."/>
            <person name="Qiu B.Y."/>
            <person name="Chen P.T."/>
            <person name="Zhang W."/>
            <person name="Slipinski A."/>
            <person name="Escalona H.E."/>
            <person name="Waterhouse R.M."/>
            <person name="Zwick A."/>
            <person name="Pang H."/>
        </authorList>
    </citation>
    <scope>NUCLEOTIDE SEQUENCE [LARGE SCALE GENOMIC DNA]</scope>
    <source>
        <strain evidence="2">SYSU2018</strain>
    </source>
</reference>
<keyword evidence="3" id="KW-1185">Reference proteome</keyword>
<dbReference type="InterPro" id="IPR033545">
    <property type="entry name" value="CEP89"/>
</dbReference>
<evidence type="ECO:0000313" key="2">
    <source>
        <dbReference type="EMBL" id="KAL3287981.1"/>
    </source>
</evidence>
<evidence type="ECO:0000313" key="3">
    <source>
        <dbReference type="Proteomes" id="UP001516400"/>
    </source>
</evidence>
<organism evidence="2 3">
    <name type="scientific">Cryptolaemus montrouzieri</name>
    <dbReference type="NCBI Taxonomy" id="559131"/>
    <lineage>
        <taxon>Eukaryota</taxon>
        <taxon>Metazoa</taxon>
        <taxon>Ecdysozoa</taxon>
        <taxon>Arthropoda</taxon>
        <taxon>Hexapoda</taxon>
        <taxon>Insecta</taxon>
        <taxon>Pterygota</taxon>
        <taxon>Neoptera</taxon>
        <taxon>Endopterygota</taxon>
        <taxon>Coleoptera</taxon>
        <taxon>Polyphaga</taxon>
        <taxon>Cucujiformia</taxon>
        <taxon>Coccinelloidea</taxon>
        <taxon>Coccinellidae</taxon>
        <taxon>Scymninae</taxon>
        <taxon>Scymnini</taxon>
        <taxon>Cryptolaemus</taxon>
    </lineage>
</organism>
<accession>A0ABD2PB51</accession>
<evidence type="ECO:0000256" key="1">
    <source>
        <dbReference type="SAM" id="Coils"/>
    </source>
</evidence>
<feature type="coiled-coil region" evidence="1">
    <location>
        <begin position="159"/>
        <end position="301"/>
    </location>
</feature>
<proteinExistence type="predicted"/>
<gene>
    <name evidence="2" type="ORF">HHI36_002435</name>
</gene>